<protein>
    <submittedName>
        <fullName evidence="2">Uncharacterized protein</fullName>
    </submittedName>
</protein>
<dbReference type="AlphaFoldDB" id="B3LW05"/>
<feature type="chain" id="PRO_5005662699" evidence="1">
    <location>
        <begin position="21"/>
        <end position="259"/>
    </location>
</feature>
<feature type="signal peptide" evidence="1">
    <location>
        <begin position="1"/>
        <end position="20"/>
    </location>
</feature>
<sequence length="259" mass="28666">MASISQVLLLAIVGLSVTSATPVVQQPGSAQFTSSMTRFLEAFRSIMPCGFNGIPVLAPLETPFYEFEYISDDYTVVGNVSNMRIEGLDGFQVLSASDYGKTGEAAYDLLFPKIQFLGSSDVEGFINIGGIKVPIRQKAVINEALIDLRFVGSYSFANSQTNSSGLRIIDFQQSVYLAGVRMDNRNTLWNISTNNFWNRVMNTYAPLALQEMQPGLTNFLYQNYMIPKINDLLANVSMAELVDYYQTLAQAFENANCKA</sequence>
<dbReference type="SMART" id="SM00700">
    <property type="entry name" value="JHBP"/>
    <property type="match status" value="1"/>
</dbReference>
<evidence type="ECO:0000313" key="3">
    <source>
        <dbReference type="Proteomes" id="UP000007801"/>
    </source>
</evidence>
<dbReference type="InterPro" id="IPR010562">
    <property type="entry name" value="Haemolymph_juvenile_hormone-bd"/>
</dbReference>
<name>B3LW05_DROAN</name>
<dbReference type="GeneID" id="6500243"/>
<dbReference type="eggNOG" id="ENOG502TB7N">
    <property type="taxonomic scope" value="Eukaryota"/>
</dbReference>
<keyword evidence="1" id="KW-0732">Signal</keyword>
<dbReference type="PANTHER" id="PTHR20993">
    <property type="entry name" value="GH07914P"/>
    <property type="match status" value="1"/>
</dbReference>
<dbReference type="HOGENOM" id="CLU_1074678_0_0_1"/>
<dbReference type="PhylomeDB" id="B3LW05"/>
<dbReference type="KEGG" id="dan:6500243"/>
<reference evidence="2 3" key="1">
    <citation type="journal article" date="2007" name="Nature">
        <title>Evolution of genes and genomes on the Drosophila phylogeny.</title>
        <authorList>
            <consortium name="Drosophila 12 Genomes Consortium"/>
            <person name="Clark A.G."/>
            <person name="Eisen M.B."/>
            <person name="Smith D.R."/>
            <person name="Bergman C.M."/>
            <person name="Oliver B."/>
            <person name="Markow T.A."/>
            <person name="Kaufman T.C."/>
            <person name="Kellis M."/>
            <person name="Gelbart W."/>
            <person name="Iyer V.N."/>
            <person name="Pollard D.A."/>
            <person name="Sackton T.B."/>
            <person name="Larracuente A.M."/>
            <person name="Singh N.D."/>
            <person name="Abad J.P."/>
            <person name="Abt D.N."/>
            <person name="Adryan B."/>
            <person name="Aguade M."/>
            <person name="Akashi H."/>
            <person name="Anderson W.W."/>
            <person name="Aquadro C.F."/>
            <person name="Ardell D.H."/>
            <person name="Arguello R."/>
            <person name="Artieri C.G."/>
            <person name="Barbash D.A."/>
            <person name="Barker D."/>
            <person name="Barsanti P."/>
            <person name="Batterham P."/>
            <person name="Batzoglou S."/>
            <person name="Begun D."/>
            <person name="Bhutkar A."/>
            <person name="Blanco E."/>
            <person name="Bosak S.A."/>
            <person name="Bradley R.K."/>
            <person name="Brand A.D."/>
            <person name="Brent M.R."/>
            <person name="Brooks A.N."/>
            <person name="Brown R.H."/>
            <person name="Butlin R.K."/>
            <person name="Caggese C."/>
            <person name="Calvi B.R."/>
            <person name="Bernardo de Carvalho A."/>
            <person name="Caspi A."/>
            <person name="Castrezana S."/>
            <person name="Celniker S.E."/>
            <person name="Chang J.L."/>
            <person name="Chapple C."/>
            <person name="Chatterji S."/>
            <person name="Chinwalla A."/>
            <person name="Civetta A."/>
            <person name="Clifton S.W."/>
            <person name="Comeron J.M."/>
            <person name="Costello J.C."/>
            <person name="Coyne J.A."/>
            <person name="Daub J."/>
            <person name="David R.G."/>
            <person name="Delcher A.L."/>
            <person name="Delehaunty K."/>
            <person name="Do C.B."/>
            <person name="Ebling H."/>
            <person name="Edwards K."/>
            <person name="Eickbush T."/>
            <person name="Evans J.D."/>
            <person name="Filipski A."/>
            <person name="Findeiss S."/>
            <person name="Freyhult E."/>
            <person name="Fulton L."/>
            <person name="Fulton R."/>
            <person name="Garcia A.C."/>
            <person name="Gardiner A."/>
            <person name="Garfield D.A."/>
            <person name="Garvin B.E."/>
            <person name="Gibson G."/>
            <person name="Gilbert D."/>
            <person name="Gnerre S."/>
            <person name="Godfrey J."/>
            <person name="Good R."/>
            <person name="Gotea V."/>
            <person name="Gravely B."/>
            <person name="Greenberg A.J."/>
            <person name="Griffiths-Jones S."/>
            <person name="Gross S."/>
            <person name="Guigo R."/>
            <person name="Gustafson E.A."/>
            <person name="Haerty W."/>
            <person name="Hahn M.W."/>
            <person name="Halligan D.L."/>
            <person name="Halpern A.L."/>
            <person name="Halter G.M."/>
            <person name="Han M.V."/>
            <person name="Heger A."/>
            <person name="Hillier L."/>
            <person name="Hinrichs A.S."/>
            <person name="Holmes I."/>
            <person name="Hoskins R.A."/>
            <person name="Hubisz M.J."/>
            <person name="Hultmark D."/>
            <person name="Huntley M.A."/>
            <person name="Jaffe D.B."/>
            <person name="Jagadeeshan S."/>
            <person name="Jeck W.R."/>
            <person name="Johnson J."/>
            <person name="Jones C.D."/>
            <person name="Jordan W.C."/>
            <person name="Karpen G.H."/>
            <person name="Kataoka E."/>
            <person name="Keightley P.D."/>
            <person name="Kheradpour P."/>
            <person name="Kirkness E.F."/>
            <person name="Koerich L.B."/>
            <person name="Kristiansen K."/>
            <person name="Kudrna D."/>
            <person name="Kulathinal R.J."/>
            <person name="Kumar S."/>
            <person name="Kwok R."/>
            <person name="Lander E."/>
            <person name="Langley C.H."/>
            <person name="Lapoint R."/>
            <person name="Lazzaro B.P."/>
            <person name="Lee S.J."/>
            <person name="Levesque L."/>
            <person name="Li R."/>
            <person name="Lin C.F."/>
            <person name="Lin M.F."/>
            <person name="Lindblad-Toh K."/>
            <person name="Llopart A."/>
            <person name="Long M."/>
            <person name="Low L."/>
            <person name="Lozovsky E."/>
            <person name="Lu J."/>
            <person name="Luo M."/>
            <person name="Machado C.A."/>
            <person name="Makalowski W."/>
            <person name="Marzo M."/>
            <person name="Matsuda M."/>
            <person name="Matzkin L."/>
            <person name="McAllister B."/>
            <person name="McBride C.S."/>
            <person name="McKernan B."/>
            <person name="McKernan K."/>
            <person name="Mendez-Lago M."/>
            <person name="Minx P."/>
            <person name="Mollenhauer M.U."/>
            <person name="Montooth K."/>
            <person name="Mount S.M."/>
            <person name="Mu X."/>
            <person name="Myers E."/>
            <person name="Negre B."/>
            <person name="Newfeld S."/>
            <person name="Nielsen R."/>
            <person name="Noor M.A."/>
            <person name="O'Grady P."/>
            <person name="Pachter L."/>
            <person name="Papaceit M."/>
            <person name="Parisi M.J."/>
            <person name="Parisi M."/>
            <person name="Parts L."/>
            <person name="Pedersen J.S."/>
            <person name="Pesole G."/>
            <person name="Phillippy A.M."/>
            <person name="Ponting C.P."/>
            <person name="Pop M."/>
            <person name="Porcelli D."/>
            <person name="Powell J.R."/>
            <person name="Prohaska S."/>
            <person name="Pruitt K."/>
            <person name="Puig M."/>
            <person name="Quesneville H."/>
            <person name="Ram K.R."/>
            <person name="Rand D."/>
            <person name="Rasmussen M.D."/>
            <person name="Reed L.K."/>
            <person name="Reenan R."/>
            <person name="Reily A."/>
            <person name="Remington K.A."/>
            <person name="Rieger T.T."/>
            <person name="Ritchie M.G."/>
            <person name="Robin C."/>
            <person name="Rogers Y.H."/>
            <person name="Rohde C."/>
            <person name="Rozas J."/>
            <person name="Rubenfield M.J."/>
            <person name="Ruiz A."/>
            <person name="Russo S."/>
            <person name="Salzberg S.L."/>
            <person name="Sanchez-Gracia A."/>
            <person name="Saranga D.J."/>
            <person name="Sato H."/>
            <person name="Schaeffer S.W."/>
            <person name="Schatz M.C."/>
            <person name="Schlenke T."/>
            <person name="Schwartz R."/>
            <person name="Segarra C."/>
            <person name="Singh R.S."/>
            <person name="Sirot L."/>
            <person name="Sirota M."/>
            <person name="Sisneros N.B."/>
            <person name="Smith C.D."/>
            <person name="Smith T.F."/>
            <person name="Spieth J."/>
            <person name="Stage D.E."/>
            <person name="Stark A."/>
            <person name="Stephan W."/>
            <person name="Strausberg R.L."/>
            <person name="Strempel S."/>
            <person name="Sturgill D."/>
            <person name="Sutton G."/>
            <person name="Sutton G.G."/>
            <person name="Tao W."/>
            <person name="Teichmann S."/>
            <person name="Tobari Y.N."/>
            <person name="Tomimura Y."/>
            <person name="Tsolas J.M."/>
            <person name="Valente V.L."/>
            <person name="Venter E."/>
            <person name="Venter J.C."/>
            <person name="Vicario S."/>
            <person name="Vieira F.G."/>
            <person name="Vilella A.J."/>
            <person name="Villasante A."/>
            <person name="Walenz B."/>
            <person name="Wang J."/>
            <person name="Wasserman M."/>
            <person name="Watts T."/>
            <person name="Wilson D."/>
            <person name="Wilson R.K."/>
            <person name="Wing R.A."/>
            <person name="Wolfner M.F."/>
            <person name="Wong A."/>
            <person name="Wong G.K."/>
            <person name="Wu C.I."/>
            <person name="Wu G."/>
            <person name="Yamamoto D."/>
            <person name="Yang H.P."/>
            <person name="Yang S.P."/>
            <person name="Yorke J.A."/>
            <person name="Yoshida K."/>
            <person name="Zdobnov E."/>
            <person name="Zhang P."/>
            <person name="Zhang Y."/>
            <person name="Zimin A.V."/>
            <person name="Baldwin J."/>
            <person name="Abdouelleil A."/>
            <person name="Abdulkadir J."/>
            <person name="Abebe A."/>
            <person name="Abera B."/>
            <person name="Abreu J."/>
            <person name="Acer S.C."/>
            <person name="Aftuck L."/>
            <person name="Alexander A."/>
            <person name="An P."/>
            <person name="Anderson E."/>
            <person name="Anderson S."/>
            <person name="Arachi H."/>
            <person name="Azer M."/>
            <person name="Bachantsang P."/>
            <person name="Barry A."/>
            <person name="Bayul T."/>
            <person name="Berlin A."/>
            <person name="Bessette D."/>
            <person name="Bloom T."/>
            <person name="Blye J."/>
            <person name="Boguslavskiy L."/>
            <person name="Bonnet C."/>
            <person name="Boukhgalter B."/>
            <person name="Bourzgui I."/>
            <person name="Brown A."/>
            <person name="Cahill P."/>
            <person name="Channer S."/>
            <person name="Cheshatsang Y."/>
            <person name="Chuda L."/>
            <person name="Citroen M."/>
            <person name="Collymore A."/>
            <person name="Cooke P."/>
            <person name="Costello M."/>
            <person name="D'Aco K."/>
            <person name="Daza R."/>
            <person name="De Haan G."/>
            <person name="DeGray S."/>
            <person name="DeMaso C."/>
            <person name="Dhargay N."/>
            <person name="Dooley K."/>
            <person name="Dooley E."/>
            <person name="Doricent M."/>
            <person name="Dorje P."/>
            <person name="Dorjee K."/>
            <person name="Dupes A."/>
            <person name="Elong R."/>
            <person name="Falk J."/>
            <person name="Farina A."/>
            <person name="Faro S."/>
            <person name="Ferguson D."/>
            <person name="Fisher S."/>
            <person name="Foley C.D."/>
            <person name="Franke A."/>
            <person name="Friedrich D."/>
            <person name="Gadbois L."/>
            <person name="Gearin G."/>
            <person name="Gearin C.R."/>
            <person name="Giannoukos G."/>
            <person name="Goode T."/>
            <person name="Graham J."/>
            <person name="Grandbois E."/>
            <person name="Grewal S."/>
            <person name="Gyaltsen K."/>
            <person name="Hafez N."/>
            <person name="Hagos B."/>
            <person name="Hall J."/>
            <person name="Henson C."/>
            <person name="Hollinger A."/>
            <person name="Honan T."/>
            <person name="Huard M.D."/>
            <person name="Hughes L."/>
            <person name="Hurhula B."/>
            <person name="Husby M.E."/>
            <person name="Kamat A."/>
            <person name="Kanga B."/>
            <person name="Kashin S."/>
            <person name="Khazanovich D."/>
            <person name="Kisner P."/>
            <person name="Lance K."/>
            <person name="Lara M."/>
            <person name="Lee W."/>
            <person name="Lennon N."/>
            <person name="Letendre F."/>
            <person name="LeVine R."/>
            <person name="Lipovsky A."/>
            <person name="Liu X."/>
            <person name="Liu J."/>
            <person name="Liu S."/>
            <person name="Lokyitsang T."/>
            <person name="Lokyitsang Y."/>
            <person name="Lubonja R."/>
            <person name="Lui A."/>
            <person name="MacDonald P."/>
            <person name="Magnisalis V."/>
            <person name="Maru K."/>
            <person name="Matthews C."/>
            <person name="McCusker W."/>
            <person name="McDonough S."/>
            <person name="Mehta T."/>
            <person name="Meldrim J."/>
            <person name="Meneus L."/>
            <person name="Mihai O."/>
            <person name="Mihalev A."/>
            <person name="Mihova T."/>
            <person name="Mittelman R."/>
            <person name="Mlenga V."/>
            <person name="Montmayeur A."/>
            <person name="Mulrain L."/>
            <person name="Navidi A."/>
            <person name="Naylor J."/>
            <person name="Negash T."/>
            <person name="Nguyen T."/>
            <person name="Nguyen N."/>
            <person name="Nicol R."/>
            <person name="Norbu C."/>
            <person name="Norbu N."/>
            <person name="Novod N."/>
            <person name="O'Neill B."/>
            <person name="Osman S."/>
            <person name="Markiewicz E."/>
            <person name="Oyono O.L."/>
            <person name="Patti C."/>
            <person name="Phunkhang P."/>
            <person name="Pierre F."/>
            <person name="Priest M."/>
            <person name="Raghuraman S."/>
            <person name="Rege F."/>
            <person name="Reyes R."/>
            <person name="Rise C."/>
            <person name="Rogov P."/>
            <person name="Ross K."/>
            <person name="Ryan E."/>
            <person name="Settipalli S."/>
            <person name="Shea T."/>
            <person name="Sherpa N."/>
            <person name="Shi L."/>
            <person name="Shih D."/>
            <person name="Sparrow T."/>
            <person name="Spaulding J."/>
            <person name="Stalker J."/>
            <person name="Stange-Thomann N."/>
            <person name="Stavropoulos S."/>
            <person name="Stone C."/>
            <person name="Strader C."/>
            <person name="Tesfaye S."/>
            <person name="Thomson T."/>
            <person name="Thoulutsang Y."/>
            <person name="Thoulutsang D."/>
            <person name="Topham K."/>
            <person name="Topping I."/>
            <person name="Tsamla T."/>
            <person name="Vassiliev H."/>
            <person name="Vo A."/>
            <person name="Wangchuk T."/>
            <person name="Wangdi T."/>
            <person name="Weiand M."/>
            <person name="Wilkinson J."/>
            <person name="Wilson A."/>
            <person name="Yadav S."/>
            <person name="Young G."/>
            <person name="Yu Q."/>
            <person name="Zembek L."/>
            <person name="Zhong D."/>
            <person name="Zimmer A."/>
            <person name="Zwirko Z."/>
            <person name="Jaffe D.B."/>
            <person name="Alvarez P."/>
            <person name="Brockman W."/>
            <person name="Butler J."/>
            <person name="Chin C."/>
            <person name="Gnerre S."/>
            <person name="Grabherr M."/>
            <person name="Kleber M."/>
            <person name="Mauceli E."/>
            <person name="MacCallum I."/>
        </authorList>
    </citation>
    <scope>NUCLEOTIDE SEQUENCE [LARGE SCALE GENOMIC DNA]</scope>
    <source>
        <strain evidence="3">Tucson 14024-0371.13</strain>
    </source>
</reference>
<keyword evidence="3" id="KW-1185">Reference proteome</keyword>
<dbReference type="Gene3D" id="3.15.10.30">
    <property type="entry name" value="Haemolymph juvenile hormone binding protein"/>
    <property type="match status" value="1"/>
</dbReference>
<dbReference type="InParanoid" id="B3LW05"/>
<proteinExistence type="predicted"/>
<dbReference type="OrthoDB" id="6370791at2759"/>
<dbReference type="EMBL" id="CH902617">
    <property type="protein sequence ID" value="EDV41538.1"/>
    <property type="molecule type" value="Genomic_DNA"/>
</dbReference>
<dbReference type="OMA" id="YEFEHIS"/>
<dbReference type="InterPro" id="IPR038606">
    <property type="entry name" value="To_sf"/>
</dbReference>
<dbReference type="Proteomes" id="UP000007801">
    <property type="component" value="Unassembled WGS sequence"/>
</dbReference>
<accession>B3LW05</accession>
<evidence type="ECO:0000256" key="1">
    <source>
        <dbReference type="SAM" id="SignalP"/>
    </source>
</evidence>
<dbReference type="PANTHER" id="PTHR20993:SF0">
    <property type="entry name" value="GH07914P"/>
    <property type="match status" value="1"/>
</dbReference>
<organism evidence="2 3">
    <name type="scientific">Drosophila ananassae</name>
    <name type="common">Fruit fly</name>
    <dbReference type="NCBI Taxonomy" id="7217"/>
    <lineage>
        <taxon>Eukaryota</taxon>
        <taxon>Metazoa</taxon>
        <taxon>Ecdysozoa</taxon>
        <taxon>Arthropoda</taxon>
        <taxon>Hexapoda</taxon>
        <taxon>Insecta</taxon>
        <taxon>Pterygota</taxon>
        <taxon>Neoptera</taxon>
        <taxon>Endopterygota</taxon>
        <taxon>Diptera</taxon>
        <taxon>Brachycera</taxon>
        <taxon>Muscomorpha</taxon>
        <taxon>Ephydroidea</taxon>
        <taxon>Drosophilidae</taxon>
        <taxon>Drosophila</taxon>
        <taxon>Sophophora</taxon>
    </lineage>
</organism>
<evidence type="ECO:0000313" key="2">
    <source>
        <dbReference type="EMBL" id="EDV41538.1"/>
    </source>
</evidence>
<dbReference type="SMR" id="B3LW05"/>
<gene>
    <name evidence="2" type="primary">Dana\GF17459</name>
    <name evidence="2" type="synonym">dana_GLEANR_18722</name>
    <name evidence="2" type="ORF">GF17459</name>
</gene>
<dbReference type="Pfam" id="PF06585">
    <property type="entry name" value="JHBP"/>
    <property type="match status" value="1"/>
</dbReference>